<protein>
    <submittedName>
        <fullName evidence="1">Uncharacterized protein</fullName>
    </submittedName>
</protein>
<dbReference type="EMBL" id="MN739395">
    <property type="protein sequence ID" value="QHT02443.1"/>
    <property type="molecule type" value="Genomic_DNA"/>
</dbReference>
<evidence type="ECO:0000313" key="1">
    <source>
        <dbReference type="EMBL" id="QHT02443.1"/>
    </source>
</evidence>
<proteinExistence type="predicted"/>
<reference evidence="1" key="1">
    <citation type="journal article" date="2020" name="Nature">
        <title>Giant virus diversity and host interactions through global metagenomics.</title>
        <authorList>
            <person name="Schulz F."/>
            <person name="Roux S."/>
            <person name="Paez-Espino D."/>
            <person name="Jungbluth S."/>
            <person name="Walsh D.A."/>
            <person name="Denef V.J."/>
            <person name="McMahon K.D."/>
            <person name="Konstantinidis K.T."/>
            <person name="Eloe-Fadrosh E.A."/>
            <person name="Kyrpides N.C."/>
            <person name="Woyke T."/>
        </authorList>
    </citation>
    <scope>NUCLEOTIDE SEQUENCE</scope>
    <source>
        <strain evidence="1">GVMAG-M-3300020595-32</strain>
    </source>
</reference>
<organism evidence="1">
    <name type="scientific">viral metagenome</name>
    <dbReference type="NCBI Taxonomy" id="1070528"/>
    <lineage>
        <taxon>unclassified sequences</taxon>
        <taxon>metagenomes</taxon>
        <taxon>organismal metagenomes</taxon>
    </lineage>
</organism>
<accession>A0A6C0CDS8</accession>
<dbReference type="AlphaFoldDB" id="A0A6C0CDS8"/>
<sequence length="153" mass="18181">MSCVMEIVEWMDHCYKEEIESIDPESVYVKQRQISVQLSTTVKENKKRKRGLNSDSIEGGYKRIICGTKMLVERAPHYKDPSWNPPRAKELRVSYDGKYWFYTNSEYIELRGLYVEYRGTSDEWNIFIKNGEFVKNDKIEYAFVDAIDTRQTH</sequence>
<name>A0A6C0CDS8_9ZZZZ</name>